<organism evidence="2 3">
    <name type="scientific">Eiseniibacteriota bacterium</name>
    <dbReference type="NCBI Taxonomy" id="2212470"/>
    <lineage>
        <taxon>Bacteria</taxon>
        <taxon>Candidatus Eiseniibacteriota</taxon>
    </lineage>
</organism>
<keyword evidence="1" id="KW-0472">Membrane</keyword>
<dbReference type="AlphaFoldDB" id="A0A933SDY4"/>
<protein>
    <submittedName>
        <fullName evidence="2">Uncharacterized protein</fullName>
    </submittedName>
</protein>
<name>A0A933SDY4_UNCEI</name>
<evidence type="ECO:0000313" key="2">
    <source>
        <dbReference type="EMBL" id="MBI5170629.1"/>
    </source>
</evidence>
<proteinExistence type="predicted"/>
<feature type="transmembrane region" description="Helical" evidence="1">
    <location>
        <begin position="137"/>
        <end position="155"/>
    </location>
</feature>
<sequence length="237" mass="26313">MPLFHWLFTSCDAAWRRHARFLAVGWTLGAALCLYAAWAGEGLYYYLDYMWNGRPNAGLMTLVSGYCLVACGMGFAVAARRARREPKGENEALGFTLGAIGCIVLAFDEVAQLHERAAHFLVRHHVPKPFGVFDVDSYIFLLYLGGLVHVLVLLWPTRRPLEPAMLPLMVAIACMGVSEALDQIPWEWMNHDTQQIVGAFEEAYKVFASWTLAMVGLLVADEATRRVNDTPGAAHPG</sequence>
<comment type="caution">
    <text evidence="2">The sequence shown here is derived from an EMBL/GenBank/DDBJ whole genome shotgun (WGS) entry which is preliminary data.</text>
</comment>
<feature type="transmembrane region" description="Helical" evidence="1">
    <location>
        <begin position="21"/>
        <end position="38"/>
    </location>
</feature>
<evidence type="ECO:0000313" key="3">
    <source>
        <dbReference type="Proteomes" id="UP000696931"/>
    </source>
</evidence>
<keyword evidence="1" id="KW-0812">Transmembrane</keyword>
<evidence type="ECO:0000256" key="1">
    <source>
        <dbReference type="SAM" id="Phobius"/>
    </source>
</evidence>
<feature type="transmembrane region" description="Helical" evidence="1">
    <location>
        <begin position="91"/>
        <end position="107"/>
    </location>
</feature>
<keyword evidence="1" id="KW-1133">Transmembrane helix</keyword>
<reference evidence="2" key="1">
    <citation type="submission" date="2020-07" db="EMBL/GenBank/DDBJ databases">
        <title>Huge and variable diversity of episymbiotic CPR bacteria and DPANN archaea in groundwater ecosystems.</title>
        <authorList>
            <person name="He C.Y."/>
            <person name="Keren R."/>
            <person name="Whittaker M."/>
            <person name="Farag I.F."/>
            <person name="Doudna J."/>
            <person name="Cate J.H.D."/>
            <person name="Banfield J.F."/>
        </authorList>
    </citation>
    <scope>NUCLEOTIDE SEQUENCE</scope>
    <source>
        <strain evidence="2">NC_groundwater_1813_Pr3_B-0.1um_71_17</strain>
    </source>
</reference>
<feature type="transmembrane region" description="Helical" evidence="1">
    <location>
        <begin position="58"/>
        <end position="79"/>
    </location>
</feature>
<dbReference type="EMBL" id="JACRIW010000100">
    <property type="protein sequence ID" value="MBI5170629.1"/>
    <property type="molecule type" value="Genomic_DNA"/>
</dbReference>
<accession>A0A933SDY4</accession>
<gene>
    <name evidence="2" type="ORF">HZA61_14160</name>
</gene>
<dbReference type="Proteomes" id="UP000696931">
    <property type="component" value="Unassembled WGS sequence"/>
</dbReference>